<dbReference type="PROSITE" id="PS51677">
    <property type="entry name" value="NODB"/>
    <property type="match status" value="1"/>
</dbReference>
<keyword evidence="6" id="KW-1185">Reference proteome</keyword>
<feature type="domain" description="NodB homology" evidence="4">
    <location>
        <begin position="60"/>
        <end position="237"/>
    </location>
</feature>
<evidence type="ECO:0000256" key="1">
    <source>
        <dbReference type="ARBA" id="ARBA00022723"/>
    </source>
</evidence>
<dbReference type="EMBL" id="JANIID010000001">
    <property type="protein sequence ID" value="MCQ8768313.1"/>
    <property type="molecule type" value="Genomic_DNA"/>
</dbReference>
<dbReference type="PANTHER" id="PTHR10587">
    <property type="entry name" value="GLYCOSYL TRANSFERASE-RELATED"/>
    <property type="match status" value="1"/>
</dbReference>
<dbReference type="RefSeq" id="WP_168091769.1">
    <property type="nucleotide sequence ID" value="NZ_JAATER010000038.1"/>
</dbReference>
<keyword evidence="2" id="KW-0378">Hydrolase</keyword>
<evidence type="ECO:0000256" key="2">
    <source>
        <dbReference type="ARBA" id="ARBA00022801"/>
    </source>
</evidence>
<reference evidence="5" key="1">
    <citation type="submission" date="2022-06" db="EMBL/GenBank/DDBJ databases">
        <title>WGS of actinobacteria.</title>
        <authorList>
            <person name="Thawai C."/>
        </authorList>
    </citation>
    <scope>NUCLEOTIDE SEQUENCE</scope>
    <source>
        <strain evidence="5">AA8</strain>
    </source>
</reference>
<dbReference type="GO" id="GO:0016020">
    <property type="term" value="C:membrane"/>
    <property type="evidence" value="ECO:0007669"/>
    <property type="project" value="TreeGrafter"/>
</dbReference>
<proteinExistence type="predicted"/>
<keyword evidence="1" id="KW-0479">Metal-binding</keyword>
<dbReference type="GO" id="GO:0016810">
    <property type="term" value="F:hydrolase activity, acting on carbon-nitrogen (but not peptide) bonds"/>
    <property type="evidence" value="ECO:0007669"/>
    <property type="project" value="InterPro"/>
</dbReference>
<dbReference type="AlphaFoldDB" id="A0A9X2RJ55"/>
<protein>
    <submittedName>
        <fullName evidence="5">Polysaccharide deacetylase family protein</fullName>
    </submittedName>
</protein>
<dbReference type="InterPro" id="IPR050248">
    <property type="entry name" value="Polysacc_deacetylase_ArnD"/>
</dbReference>
<dbReference type="InterPro" id="IPR011330">
    <property type="entry name" value="Glyco_hydro/deAcase_b/a-brl"/>
</dbReference>
<dbReference type="PANTHER" id="PTHR10587:SF133">
    <property type="entry name" value="CHITIN DEACETYLASE 1-RELATED"/>
    <property type="match status" value="1"/>
</dbReference>
<dbReference type="GO" id="GO:0046872">
    <property type="term" value="F:metal ion binding"/>
    <property type="evidence" value="ECO:0007669"/>
    <property type="project" value="UniProtKB-KW"/>
</dbReference>
<feature type="chain" id="PRO_5040968950" evidence="3">
    <location>
        <begin position="40"/>
        <end position="253"/>
    </location>
</feature>
<dbReference type="Gene3D" id="3.20.20.370">
    <property type="entry name" value="Glycoside hydrolase/deacetylase"/>
    <property type="match status" value="1"/>
</dbReference>
<evidence type="ECO:0000256" key="3">
    <source>
        <dbReference type="SAM" id="SignalP"/>
    </source>
</evidence>
<evidence type="ECO:0000313" key="5">
    <source>
        <dbReference type="EMBL" id="MCQ8768313.1"/>
    </source>
</evidence>
<dbReference type="InterPro" id="IPR002509">
    <property type="entry name" value="NODB_dom"/>
</dbReference>
<name>A0A9X2RJ55_9ACTN</name>
<gene>
    <name evidence="5" type="ORF">NQU55_00735</name>
</gene>
<dbReference type="CDD" id="cd10917">
    <property type="entry name" value="CE4_NodB_like_6s_7s"/>
    <property type="match status" value="1"/>
</dbReference>
<accession>A0A9X2RJ55</accession>
<dbReference type="GO" id="GO:0005975">
    <property type="term" value="P:carbohydrate metabolic process"/>
    <property type="evidence" value="ECO:0007669"/>
    <property type="project" value="InterPro"/>
</dbReference>
<evidence type="ECO:0000313" key="6">
    <source>
        <dbReference type="Proteomes" id="UP001142374"/>
    </source>
</evidence>
<comment type="caution">
    <text evidence="5">The sequence shown here is derived from an EMBL/GenBank/DDBJ whole genome shotgun (WGS) entry which is preliminary data.</text>
</comment>
<keyword evidence="3" id="KW-0732">Signal</keyword>
<dbReference type="Proteomes" id="UP001142374">
    <property type="component" value="Unassembled WGS sequence"/>
</dbReference>
<organism evidence="5 6">
    <name type="scientific">Streptomyces telluris</name>
    <dbReference type="NCBI Taxonomy" id="2720021"/>
    <lineage>
        <taxon>Bacteria</taxon>
        <taxon>Bacillati</taxon>
        <taxon>Actinomycetota</taxon>
        <taxon>Actinomycetes</taxon>
        <taxon>Kitasatosporales</taxon>
        <taxon>Streptomycetaceae</taxon>
        <taxon>Streptomyces</taxon>
    </lineage>
</organism>
<sequence>MSGSSRRVLHLPRPPRVRPPLGAALAALTLVLCGLPASAEPASAEPAAAYDHRRCGNTSGRVLLTLDDWPYDHVERAVETGAYLKERGIRAAFFLINEYASQQPQVARTLRRQGHWVGNHTYSHPHLTTLPEAEARREIRDGVRSTLLRPPFGDYGPRETRIAASLGYRVCTWTVDTLDWENSGGRFPDVATLRARIRDAPAEDKRGGVVLGHLFSNFPDALPGIVDDLRDQGYALCRNTGPTGPVIRDPLRC</sequence>
<evidence type="ECO:0000259" key="4">
    <source>
        <dbReference type="PROSITE" id="PS51677"/>
    </source>
</evidence>
<dbReference type="SUPFAM" id="SSF88713">
    <property type="entry name" value="Glycoside hydrolase/deacetylase"/>
    <property type="match status" value="1"/>
</dbReference>
<feature type="signal peptide" evidence="3">
    <location>
        <begin position="1"/>
        <end position="39"/>
    </location>
</feature>
<dbReference type="Pfam" id="PF01522">
    <property type="entry name" value="Polysacc_deac_1"/>
    <property type="match status" value="1"/>
</dbReference>